<name>A0A512DWP0_9PROT</name>
<dbReference type="AlphaFoldDB" id="A0A512DWP0"/>
<gene>
    <name evidence="1" type="ORF">SAE02_50410</name>
</gene>
<protein>
    <recommendedName>
        <fullName evidence="3">HTH cro/C1-type domain-containing protein</fullName>
    </recommendedName>
</protein>
<dbReference type="Proteomes" id="UP000321523">
    <property type="component" value="Unassembled WGS sequence"/>
</dbReference>
<reference evidence="1 2" key="1">
    <citation type="submission" date="2019-07" db="EMBL/GenBank/DDBJ databases">
        <title>Whole genome shotgun sequence of Skermanella aerolata NBRC 106429.</title>
        <authorList>
            <person name="Hosoyama A."/>
            <person name="Uohara A."/>
            <person name="Ohji S."/>
            <person name="Ichikawa N."/>
        </authorList>
    </citation>
    <scope>NUCLEOTIDE SEQUENCE [LARGE SCALE GENOMIC DNA]</scope>
    <source>
        <strain evidence="1 2">NBRC 106429</strain>
    </source>
</reference>
<accession>A0A512DWP0</accession>
<evidence type="ECO:0000313" key="1">
    <source>
        <dbReference type="EMBL" id="GEO40893.1"/>
    </source>
</evidence>
<keyword evidence="2" id="KW-1185">Reference proteome</keyword>
<dbReference type="EMBL" id="BJYZ01000024">
    <property type="protein sequence ID" value="GEO40893.1"/>
    <property type="molecule type" value="Genomic_DNA"/>
</dbReference>
<evidence type="ECO:0008006" key="3">
    <source>
        <dbReference type="Google" id="ProtNLM"/>
    </source>
</evidence>
<dbReference type="GO" id="GO:0003677">
    <property type="term" value="F:DNA binding"/>
    <property type="evidence" value="ECO:0007669"/>
    <property type="project" value="InterPro"/>
</dbReference>
<proteinExistence type="predicted"/>
<comment type="caution">
    <text evidence="1">The sequence shown here is derived from an EMBL/GenBank/DDBJ whole genome shotgun (WGS) entry which is preliminary data.</text>
</comment>
<dbReference type="InterPro" id="IPR010982">
    <property type="entry name" value="Lambda_DNA-bd_dom_sf"/>
</dbReference>
<dbReference type="OrthoDB" id="8401611at2"/>
<dbReference type="RefSeq" id="WP_044431835.1">
    <property type="nucleotide sequence ID" value="NZ_BJYZ01000024.1"/>
</dbReference>
<dbReference type="SUPFAM" id="SSF47413">
    <property type="entry name" value="lambda repressor-like DNA-binding domains"/>
    <property type="match status" value="1"/>
</dbReference>
<evidence type="ECO:0000313" key="2">
    <source>
        <dbReference type="Proteomes" id="UP000321523"/>
    </source>
</evidence>
<sequence length="118" mass="13109">MAVRYPIARSLGAHLVEGRKAKGFSQREIARMVQRSPTRIAELESDLLKERSHRDRLALVIDLCDALDLIPMLVPRSRAGEVDRLLGRGTADAPAVPGVARSVYDELFVDLGEDDEEE</sequence>
<organism evidence="1 2">
    <name type="scientific">Skermanella aerolata</name>
    <dbReference type="NCBI Taxonomy" id="393310"/>
    <lineage>
        <taxon>Bacteria</taxon>
        <taxon>Pseudomonadati</taxon>
        <taxon>Pseudomonadota</taxon>
        <taxon>Alphaproteobacteria</taxon>
        <taxon>Rhodospirillales</taxon>
        <taxon>Azospirillaceae</taxon>
        <taxon>Skermanella</taxon>
    </lineage>
</organism>
<dbReference type="Gene3D" id="1.10.260.40">
    <property type="entry name" value="lambda repressor-like DNA-binding domains"/>
    <property type="match status" value="1"/>
</dbReference>